<reference evidence="1 2" key="1">
    <citation type="submission" date="2023-05" db="EMBL/GenBank/DDBJ databases">
        <title>A new hyperthermophilic archaea 'Ignisphaera cupida' sp. nov. and description of the family 'Ignisphaeraceae' fam. nov.</title>
        <authorList>
            <person name="Podosokorskaya O.A."/>
            <person name="Elcheninov A.G."/>
            <person name="Klukina A."/>
            <person name="Merkel A.Y."/>
        </authorList>
    </citation>
    <scope>NUCLEOTIDE SEQUENCE [LARGE SCALE GENOMIC DNA]</scope>
    <source>
        <strain evidence="1 2">4213-co</strain>
    </source>
</reference>
<dbReference type="InterPro" id="IPR052209">
    <property type="entry name" value="CbiZ"/>
</dbReference>
<name>A0ABD4Z4T9_9CREN</name>
<dbReference type="InterPro" id="IPR002808">
    <property type="entry name" value="AdoCbi_amidolase"/>
</dbReference>
<organism evidence="1 2">
    <name type="scientific">Ignisphaera cupida</name>
    <dbReference type="NCBI Taxonomy" id="3050454"/>
    <lineage>
        <taxon>Archaea</taxon>
        <taxon>Thermoproteota</taxon>
        <taxon>Thermoprotei</taxon>
        <taxon>Desulfurococcales</taxon>
        <taxon>Desulfurococcaceae</taxon>
        <taxon>Ignisphaera</taxon>
    </lineage>
</organism>
<evidence type="ECO:0000313" key="2">
    <source>
        <dbReference type="Proteomes" id="UP001529235"/>
    </source>
</evidence>
<dbReference type="InterPro" id="IPR036681">
    <property type="entry name" value="PgpA-like_sf"/>
</dbReference>
<dbReference type="PANTHER" id="PTHR35336">
    <property type="entry name" value="ADENOSYLCOBINAMIDE AMIDOHYDROLASE"/>
    <property type="match status" value="1"/>
</dbReference>
<dbReference type="Proteomes" id="UP001529235">
    <property type="component" value="Unassembled WGS sequence"/>
</dbReference>
<proteinExistence type="predicted"/>
<gene>
    <name evidence="1" type="ORF">QPL79_02955</name>
</gene>
<dbReference type="PANTHER" id="PTHR35336:SF5">
    <property type="entry name" value="ADENOSYLCOBINAMIDE AMIDOHYDROLASE"/>
    <property type="match status" value="1"/>
</dbReference>
<comment type="caution">
    <text evidence="1">The sequence shown here is derived from an EMBL/GenBank/DDBJ whole genome shotgun (WGS) entry which is preliminary data.</text>
</comment>
<protein>
    <submittedName>
        <fullName evidence="1">Adenosylcobinamide amidohydrolase</fullName>
    </submittedName>
</protein>
<dbReference type="EMBL" id="JASNVW010000001">
    <property type="protein sequence ID" value="MDK6028321.1"/>
    <property type="molecule type" value="Genomic_DNA"/>
</dbReference>
<dbReference type="SUPFAM" id="SSF101307">
    <property type="entry name" value="YutG-like"/>
    <property type="match status" value="1"/>
</dbReference>
<evidence type="ECO:0000313" key="1">
    <source>
        <dbReference type="EMBL" id="MDK6028321.1"/>
    </source>
</evidence>
<keyword evidence="2" id="KW-1185">Reference proteome</keyword>
<dbReference type="Pfam" id="PF01955">
    <property type="entry name" value="CbiZ"/>
    <property type="match status" value="1"/>
</dbReference>
<dbReference type="AlphaFoldDB" id="A0ABD4Z4T9"/>
<sequence>MNTKGWWRFVIMARIVFENPDVLVIDLERKHLALSTAGCPKVYKELRYVVFKKVPKNFEIVDLDSYCKEIALSINLNYDETSIFLTAVDVSTYSHSLVKYRGIEAEAFVTFGVDTPACLDVEKNVVGTINLALIVNKPLNIIGLLDLYRLASEVKGMVMALGGPMCKSITSIGTASDATMVLAPVGEERFAGIATDVGIASTMAIISALSKHIRKTPVDKYVSQTLGFKDINDVIEIALEVYSKASLPQLSIDNVKNELMQEIEKVLKDPNIVVFLRGMRLAEAALALGLVPGIGKEEYRLDSTGIVVDELAGKAVAEYINGFKGLLSYYWVERLKKENKLGILNELPPIADDLIGAFVGAILSRIYDKYSR</sequence>
<dbReference type="RefSeq" id="WP_285273287.1">
    <property type="nucleotide sequence ID" value="NZ_JASNVW010000001.1"/>
</dbReference>
<dbReference type="Gene3D" id="1.10.3760.10">
    <property type="entry name" value="PgpA-like"/>
    <property type="match status" value="1"/>
</dbReference>
<accession>A0ABD4Z4T9</accession>